<name>A0A165SK20_9AGAM</name>
<proteinExistence type="predicted"/>
<dbReference type="EMBL" id="KV425691">
    <property type="protein sequence ID" value="KZT18306.1"/>
    <property type="molecule type" value="Genomic_DNA"/>
</dbReference>
<accession>A0A165SK20</accession>
<evidence type="ECO:0000313" key="3">
    <source>
        <dbReference type="EMBL" id="KZT25281.1"/>
    </source>
</evidence>
<organism evidence="3 4">
    <name type="scientific">Neolentinus lepideus HHB14362 ss-1</name>
    <dbReference type="NCBI Taxonomy" id="1314782"/>
    <lineage>
        <taxon>Eukaryota</taxon>
        <taxon>Fungi</taxon>
        <taxon>Dikarya</taxon>
        <taxon>Basidiomycota</taxon>
        <taxon>Agaricomycotina</taxon>
        <taxon>Agaricomycetes</taxon>
        <taxon>Gloeophyllales</taxon>
        <taxon>Gloeophyllaceae</taxon>
        <taxon>Neolentinus</taxon>
    </lineage>
</organism>
<dbReference type="OrthoDB" id="2688210at2759"/>
<dbReference type="EMBL" id="KV425573">
    <property type="protein sequence ID" value="KZT25281.1"/>
    <property type="molecule type" value="Genomic_DNA"/>
</dbReference>
<reference evidence="3 4" key="1">
    <citation type="journal article" date="2016" name="Mol. Biol. Evol.">
        <title>Comparative Genomics of Early-Diverging Mushroom-Forming Fungi Provides Insights into the Origins of Lignocellulose Decay Capabilities.</title>
        <authorList>
            <person name="Nagy L.G."/>
            <person name="Riley R."/>
            <person name="Tritt A."/>
            <person name="Adam C."/>
            <person name="Daum C."/>
            <person name="Floudas D."/>
            <person name="Sun H."/>
            <person name="Yadav J.S."/>
            <person name="Pangilinan J."/>
            <person name="Larsson K.H."/>
            <person name="Matsuura K."/>
            <person name="Barry K."/>
            <person name="Labutti K."/>
            <person name="Kuo R."/>
            <person name="Ohm R.A."/>
            <person name="Bhattacharya S.S."/>
            <person name="Shirouzu T."/>
            <person name="Yoshinaga Y."/>
            <person name="Martin F.M."/>
            <person name="Grigoriev I.V."/>
            <person name="Hibbett D.S."/>
        </authorList>
    </citation>
    <scope>NUCLEOTIDE SEQUENCE [LARGE SCALE GENOMIC DNA]</scope>
    <source>
        <strain evidence="3 4">HHB14362 ss-1</strain>
    </source>
</reference>
<dbReference type="AlphaFoldDB" id="A0A165SK20"/>
<evidence type="ECO:0000313" key="4">
    <source>
        <dbReference type="Proteomes" id="UP000076761"/>
    </source>
</evidence>
<protein>
    <submittedName>
        <fullName evidence="3">Uncharacterized protein</fullName>
    </submittedName>
</protein>
<gene>
    <name evidence="3" type="ORF">NEOLEDRAFT_1065920</name>
    <name evidence="2" type="ORF">NEOLEDRAFT_1080588</name>
</gene>
<evidence type="ECO:0000313" key="2">
    <source>
        <dbReference type="EMBL" id="KZT18306.1"/>
    </source>
</evidence>
<feature type="region of interest" description="Disordered" evidence="1">
    <location>
        <begin position="59"/>
        <end position="94"/>
    </location>
</feature>
<keyword evidence="4" id="KW-1185">Reference proteome</keyword>
<dbReference type="Proteomes" id="UP000076761">
    <property type="component" value="Unassembled WGS sequence"/>
</dbReference>
<evidence type="ECO:0000256" key="1">
    <source>
        <dbReference type="SAM" id="MobiDB-lite"/>
    </source>
</evidence>
<sequence>MPDRIEHDPSLQICPDYSGEEFAVIRAAAASHRGVSEQSIAEELSRAWSVRNDAAKAAWAAQQAEDRAQQGNNDGAAIPDTANTTADRKKATLAPFDPSRVAPDFLRPRPSAFATHKLEAFEYIELWYFTTEGCLDALSSARSTADNTFGLATEEDVLALRPIAAHKPSKAAIADDKLSWRQMEMGFTGMLAEMESAGWDTQHHGALANLFWNLTNHEYRSRPHGETALITYQARIRRHWHDTLKRGEGYNIATINDRLLAAIMDEVWDKYRMEAMSTYVPLHSLAARSI</sequence>
<dbReference type="STRING" id="1314782.A0A165SK20"/>